<evidence type="ECO:0000313" key="2">
    <source>
        <dbReference type="EMBL" id="EIE20681.1"/>
    </source>
</evidence>
<dbReference type="eggNOG" id="ENOG502QR9B">
    <property type="taxonomic scope" value="Eukaryota"/>
</dbReference>
<organism evidence="2 3">
    <name type="scientific">Coccomyxa subellipsoidea (strain C-169)</name>
    <name type="common">Green microalga</name>
    <dbReference type="NCBI Taxonomy" id="574566"/>
    <lineage>
        <taxon>Eukaryota</taxon>
        <taxon>Viridiplantae</taxon>
        <taxon>Chlorophyta</taxon>
        <taxon>core chlorophytes</taxon>
        <taxon>Trebouxiophyceae</taxon>
        <taxon>Trebouxiophyceae incertae sedis</taxon>
        <taxon>Coccomyxaceae</taxon>
        <taxon>Coccomyxa</taxon>
        <taxon>Coccomyxa subellipsoidea</taxon>
    </lineage>
</organism>
<dbReference type="PANTHER" id="PTHR45005">
    <property type="match status" value="1"/>
</dbReference>
<dbReference type="InterPro" id="IPR001849">
    <property type="entry name" value="PH_domain"/>
</dbReference>
<dbReference type="InterPro" id="IPR053277">
    <property type="entry name" value="Endomembrane_traffic_mod"/>
</dbReference>
<dbReference type="GeneID" id="17038660"/>
<dbReference type="STRING" id="574566.I0YQL2"/>
<name>I0YQL2_COCSC</name>
<dbReference type="Pfam" id="PF06552">
    <property type="entry name" value="TOM20_plant"/>
    <property type="match status" value="1"/>
</dbReference>
<protein>
    <recommendedName>
        <fullName evidence="1">PH domain-containing protein</fullName>
    </recommendedName>
</protein>
<dbReference type="InterPro" id="IPR011990">
    <property type="entry name" value="TPR-like_helical_dom_sf"/>
</dbReference>
<dbReference type="RefSeq" id="XP_005645225.1">
    <property type="nucleotide sequence ID" value="XM_005645168.1"/>
</dbReference>
<dbReference type="Proteomes" id="UP000007264">
    <property type="component" value="Unassembled WGS sequence"/>
</dbReference>
<evidence type="ECO:0000313" key="3">
    <source>
        <dbReference type="Proteomes" id="UP000007264"/>
    </source>
</evidence>
<dbReference type="EMBL" id="AGSI01000014">
    <property type="protein sequence ID" value="EIE20681.1"/>
    <property type="molecule type" value="Genomic_DNA"/>
</dbReference>
<dbReference type="OrthoDB" id="548564at2759"/>
<reference evidence="2 3" key="1">
    <citation type="journal article" date="2012" name="Genome Biol.">
        <title>The genome of the polar eukaryotic microalga coccomyxa subellipsoidea reveals traits of cold adaptation.</title>
        <authorList>
            <person name="Blanc G."/>
            <person name="Agarkova I."/>
            <person name="Grimwood J."/>
            <person name="Kuo A."/>
            <person name="Brueggeman A."/>
            <person name="Dunigan D."/>
            <person name="Gurnon J."/>
            <person name="Ladunga I."/>
            <person name="Lindquist E."/>
            <person name="Lucas S."/>
            <person name="Pangilinan J."/>
            <person name="Proschold T."/>
            <person name="Salamov A."/>
            <person name="Schmutz J."/>
            <person name="Weeks D."/>
            <person name="Yamada T."/>
            <person name="Claverie J.M."/>
            <person name="Grigoriev I."/>
            <person name="Van Etten J."/>
            <person name="Lomsadze A."/>
            <person name="Borodovsky M."/>
        </authorList>
    </citation>
    <scope>NUCLEOTIDE SEQUENCE [LARGE SCALE GENOMIC DNA]</scope>
    <source>
        <strain evidence="2 3">C-169</strain>
    </source>
</reference>
<sequence length="479" mass="52537">MAPDAADFKLDVRKVDGFKPYSGGEELRRAIAALAGPSIAQEREDGGSAAVSTGASGSTPQAQLIPISVKSADHSTRELAFAAQRYAKATQRDSSDFEAIYNHGLALQELASRVTSSRDEQMRLLAQACERYEAAWRLRRSSHSALYNWGVALSDMSRAVKAADRSRAHDLLLAAADKYAMSLRWNPNNPQALNNWGLVLQELSSMRAEAERGRLVAQSVAKFRAAIRLRPEFDRACYNLGTVYYSHAFALQTAAQAAMSSQLTKDPEREAAERLEEAAVARTFRLAAQYIALSFALQSGREVYARSLKVVRPLLPGGHLRAGFLTAVDPSTDRSCSERWERCYFVVDHDGFRTAAVPEDEEAASESHPSSPPFHQRQVEILRHTRSVESTCSAALKGDFREAWIDLAEVADAKPCLDPSLPEGHAFWVALHNQPQGHFFLSDNGEDAEGWVDALLMSAHIAGGQRLAALAYALTADFT</sequence>
<dbReference type="PANTHER" id="PTHR45005:SF2">
    <property type="entry name" value="PROTEIN HLB1"/>
    <property type="match status" value="1"/>
</dbReference>
<proteinExistence type="predicted"/>
<dbReference type="Gene3D" id="1.25.40.10">
    <property type="entry name" value="Tetratricopeptide repeat domain"/>
    <property type="match status" value="2"/>
</dbReference>
<comment type="caution">
    <text evidence="2">The sequence shown here is derived from an EMBL/GenBank/DDBJ whole genome shotgun (WGS) entry which is preliminary data.</text>
</comment>
<dbReference type="PROSITE" id="PS50003">
    <property type="entry name" value="PH_DOMAIN"/>
    <property type="match status" value="1"/>
</dbReference>
<evidence type="ECO:0000259" key="1">
    <source>
        <dbReference type="PROSITE" id="PS50003"/>
    </source>
</evidence>
<dbReference type="KEGG" id="csl:COCSUDRAFT_67180"/>
<keyword evidence="3" id="KW-1185">Reference proteome</keyword>
<feature type="domain" description="PH" evidence="1">
    <location>
        <begin position="318"/>
        <end position="460"/>
    </location>
</feature>
<gene>
    <name evidence="2" type="ORF">COCSUDRAFT_67180</name>
</gene>
<accession>I0YQL2</accession>
<dbReference type="SUPFAM" id="SSF48439">
    <property type="entry name" value="Protein prenylyltransferase"/>
    <property type="match status" value="1"/>
</dbReference>
<dbReference type="AlphaFoldDB" id="I0YQL2"/>